<dbReference type="InterPro" id="IPR000719">
    <property type="entry name" value="Prot_kinase_dom"/>
</dbReference>
<proteinExistence type="predicted"/>
<dbReference type="GO" id="GO:0004672">
    <property type="term" value="F:protein kinase activity"/>
    <property type="evidence" value="ECO:0007669"/>
    <property type="project" value="InterPro"/>
</dbReference>
<organism evidence="8">
    <name type="scientific">Perkinsus marinus (strain ATCC 50983 / TXsc)</name>
    <dbReference type="NCBI Taxonomy" id="423536"/>
    <lineage>
        <taxon>Eukaryota</taxon>
        <taxon>Sar</taxon>
        <taxon>Alveolata</taxon>
        <taxon>Perkinsozoa</taxon>
        <taxon>Perkinsea</taxon>
        <taxon>Perkinsida</taxon>
        <taxon>Perkinsidae</taxon>
        <taxon>Perkinsus</taxon>
    </lineage>
</organism>
<dbReference type="Pfam" id="PF00069">
    <property type="entry name" value="Pkinase"/>
    <property type="match status" value="1"/>
</dbReference>
<dbReference type="SUPFAM" id="SSF56112">
    <property type="entry name" value="Protein kinase-like (PK-like)"/>
    <property type="match status" value="1"/>
</dbReference>
<dbReference type="EMBL" id="GG670888">
    <property type="protein sequence ID" value="EER19949.1"/>
    <property type="molecule type" value="Genomic_DNA"/>
</dbReference>
<keyword evidence="1" id="KW-0808">Transferase</keyword>
<keyword evidence="2" id="KW-0547">Nucleotide-binding</keyword>
<dbReference type="PANTHER" id="PTHR48016:SF56">
    <property type="entry name" value="MAPKK KINASE"/>
    <property type="match status" value="1"/>
</dbReference>
<keyword evidence="3" id="KW-0418">Kinase</keyword>
<dbReference type="SMART" id="SM00220">
    <property type="entry name" value="S_TKc"/>
    <property type="match status" value="1"/>
</dbReference>
<evidence type="ECO:0000313" key="7">
    <source>
        <dbReference type="EMBL" id="EER19949.1"/>
    </source>
</evidence>
<feature type="domain" description="Protein kinase" evidence="6">
    <location>
        <begin position="255"/>
        <end position="546"/>
    </location>
</feature>
<reference evidence="7 8" key="1">
    <citation type="submission" date="2008-07" db="EMBL/GenBank/DDBJ databases">
        <authorList>
            <person name="El-Sayed N."/>
            <person name="Caler E."/>
            <person name="Inman J."/>
            <person name="Amedeo P."/>
            <person name="Hass B."/>
            <person name="Wortman J."/>
        </authorList>
    </citation>
    <scope>NUCLEOTIDE SEQUENCE [LARGE SCALE GENOMIC DNA]</scope>
    <source>
        <strain evidence="8">ATCC 50983 / TXsc</strain>
    </source>
</reference>
<dbReference type="GeneID" id="9058613"/>
<accession>C5K6M9</accession>
<feature type="region of interest" description="Disordered" evidence="5">
    <location>
        <begin position="28"/>
        <end position="70"/>
    </location>
</feature>
<feature type="region of interest" description="Disordered" evidence="5">
    <location>
        <begin position="175"/>
        <end position="195"/>
    </location>
</feature>
<name>C5K6M9_PERM5</name>
<dbReference type="PANTHER" id="PTHR48016">
    <property type="entry name" value="MAP KINASE KINASE KINASE SSK2-RELATED-RELATED"/>
    <property type="match status" value="1"/>
</dbReference>
<gene>
    <name evidence="7" type="ORF">Pmar_PMAR006845</name>
</gene>
<dbReference type="RefSeq" id="XP_002788153.1">
    <property type="nucleotide sequence ID" value="XM_002788107.1"/>
</dbReference>
<evidence type="ECO:0000256" key="1">
    <source>
        <dbReference type="ARBA" id="ARBA00022679"/>
    </source>
</evidence>
<keyword evidence="4" id="KW-0067">ATP-binding</keyword>
<dbReference type="PROSITE" id="PS50011">
    <property type="entry name" value="PROTEIN_KINASE_DOM"/>
    <property type="match status" value="1"/>
</dbReference>
<dbReference type="OrthoDB" id="541276at2759"/>
<evidence type="ECO:0000313" key="8">
    <source>
        <dbReference type="Proteomes" id="UP000007800"/>
    </source>
</evidence>
<evidence type="ECO:0000256" key="4">
    <source>
        <dbReference type="ARBA" id="ARBA00022840"/>
    </source>
</evidence>
<evidence type="ECO:0000256" key="5">
    <source>
        <dbReference type="SAM" id="MobiDB-lite"/>
    </source>
</evidence>
<evidence type="ECO:0000259" key="6">
    <source>
        <dbReference type="PROSITE" id="PS50011"/>
    </source>
</evidence>
<feature type="compositionally biased region" description="Basic and acidic residues" evidence="5">
    <location>
        <begin position="181"/>
        <end position="192"/>
    </location>
</feature>
<dbReference type="Proteomes" id="UP000007800">
    <property type="component" value="Unassembled WGS sequence"/>
</dbReference>
<sequence>MSLSPSPSSKHPPPAEVHVSGVIELGPEARFVQSPAKRDDEGVSDSAVMFRSPGEGHQLTRRRRAVGRGVEGPSLAPGLCIDTSLEEDDDATATPLPPTSKKQAEMFSLDDTGGHLRLSRLSKEGLDATVILAEKDMSWLGESPTDTENSDCDEAQAAARARSPTGRHFHVWEVGGKTAKRGGDRPRREARKERKGRVVQQFRRAVYEHQHAEELAKRKVLMESLSSSAGVVDVINLKKGESVKSRMPTMVQGGWVRGKALGSGTAATVYLAKRSVDGFLFVAKEVPLPGKDLLWSDLSRDMRRGFGKREWEATAVVDSGNEAIVLSRARHIEGVVEFFGCEIIADKFYIYMEYLGGGTLASLAPSSPSKRLPERQAARYLRKVLRTLQALHHGSGGLMGSREGMVLALEDRGQLITPIMHRDVKVIGFAPLESTFTREGEAEGQSGVVMESSLSTSEVLQANSAERRYADPQFFFKSMKGTLLWMAPETLGGSEYSAKVDVWSIGCLLIEMVCGRDPWKEFDNEKLYKETPKLDRLALSSSNTPL</sequence>
<evidence type="ECO:0000256" key="2">
    <source>
        <dbReference type="ARBA" id="ARBA00022741"/>
    </source>
</evidence>
<dbReference type="InParanoid" id="C5K6M9"/>
<protein>
    <recommendedName>
        <fullName evidence="6">Protein kinase domain-containing protein</fullName>
    </recommendedName>
</protein>
<dbReference type="InterPro" id="IPR011009">
    <property type="entry name" value="Kinase-like_dom_sf"/>
</dbReference>
<dbReference type="GO" id="GO:0005524">
    <property type="term" value="F:ATP binding"/>
    <property type="evidence" value="ECO:0007669"/>
    <property type="project" value="UniProtKB-KW"/>
</dbReference>
<evidence type="ECO:0000256" key="3">
    <source>
        <dbReference type="ARBA" id="ARBA00022777"/>
    </source>
</evidence>
<dbReference type="AlphaFoldDB" id="C5K6M9"/>
<keyword evidence="8" id="KW-1185">Reference proteome</keyword>
<dbReference type="InterPro" id="IPR050538">
    <property type="entry name" value="MAP_kinase_kinase_kinase"/>
</dbReference>
<dbReference type="Gene3D" id="1.10.510.10">
    <property type="entry name" value="Transferase(Phosphotransferase) domain 1"/>
    <property type="match status" value="1"/>
</dbReference>